<dbReference type="PANTHER" id="PTHR45947">
    <property type="entry name" value="SULFOQUINOVOSYL TRANSFERASE SQD2"/>
    <property type="match status" value="1"/>
</dbReference>
<dbReference type="RefSeq" id="WP_048046264.1">
    <property type="nucleotide sequence ID" value="NZ_CP009512.1"/>
</dbReference>
<dbReference type="Pfam" id="PF00534">
    <property type="entry name" value="Glycos_transf_1"/>
    <property type="match status" value="1"/>
</dbReference>
<evidence type="ECO:0000259" key="2">
    <source>
        <dbReference type="Pfam" id="PF13439"/>
    </source>
</evidence>
<dbReference type="STRING" id="213585.MSMAS_0129"/>
<dbReference type="SUPFAM" id="SSF53756">
    <property type="entry name" value="UDP-Glycosyltransferase/glycogen phosphorylase"/>
    <property type="match status" value="1"/>
</dbReference>
<dbReference type="InterPro" id="IPR028098">
    <property type="entry name" value="Glyco_trans_4-like_N"/>
</dbReference>
<dbReference type="InterPro" id="IPR001296">
    <property type="entry name" value="Glyco_trans_1"/>
</dbReference>
<dbReference type="Pfam" id="PF13439">
    <property type="entry name" value="Glyco_transf_4"/>
    <property type="match status" value="1"/>
</dbReference>
<gene>
    <name evidence="3" type="ORF">MSMAS_0129</name>
</gene>
<proteinExistence type="predicted"/>
<evidence type="ECO:0000313" key="3">
    <source>
        <dbReference type="EMBL" id="AKB63325.1"/>
    </source>
</evidence>
<dbReference type="Gene3D" id="3.40.50.2000">
    <property type="entry name" value="Glycogen Phosphorylase B"/>
    <property type="match status" value="2"/>
</dbReference>
<sequence length="390" mass="44644">MEKKNLLVIGESYNTFQKDPTDILANNFNNVSMFIKYNPVAEISRYISIPALKSFDLRSKIDLANKPPNLDVILAPVFYAPLDSHYKKIGEKLYRTVDKIIMKKNINFNLIHSHFTWPAGYVGMRLKERYNVPFIVTAHGYDIYRLPFKDKDWMEKIITVLNSADHIITVSNNNLKFIQKLKVNNHVTVLPNGFKSDLFYLQNSSKCRKILNLPIDKKIILSVGNLAEVKGYRYLIEAMQKISTYRKDVLCIIVGTGPLEQSLRKQINAANLQSHFVLMGRKPHNEIPLWINACDLFVLPSLNEGNPTVMFECLGCGTPFIGTKVGGIPEIIKSDDYGLLVDPKNSYDLAQKIEIGLNKNWDEGKIINHAEQYRWDRIASQIMKVYSDTI</sequence>
<dbReference type="PANTHER" id="PTHR45947:SF15">
    <property type="entry name" value="TEICHURONIC ACID BIOSYNTHESIS GLYCOSYLTRANSFERASE TUAC-RELATED"/>
    <property type="match status" value="1"/>
</dbReference>
<name>A0A0E3RGB7_METMZ</name>
<dbReference type="GeneID" id="24837711"/>
<accession>A0A0E3RGB7</accession>
<dbReference type="AlphaFoldDB" id="A0A0E3RGB7"/>
<dbReference type="KEGG" id="mmj:MSMAS_0129"/>
<dbReference type="GO" id="GO:0016757">
    <property type="term" value="F:glycosyltransferase activity"/>
    <property type="evidence" value="ECO:0007669"/>
    <property type="project" value="InterPro"/>
</dbReference>
<organism evidence="3 4">
    <name type="scientific">Methanosarcina mazei S-6</name>
    <dbReference type="NCBI Taxonomy" id="213585"/>
    <lineage>
        <taxon>Archaea</taxon>
        <taxon>Methanobacteriati</taxon>
        <taxon>Methanobacteriota</taxon>
        <taxon>Stenosarchaea group</taxon>
        <taxon>Methanomicrobia</taxon>
        <taxon>Methanosarcinales</taxon>
        <taxon>Methanosarcinaceae</taxon>
        <taxon>Methanosarcina</taxon>
    </lineage>
</organism>
<dbReference type="Proteomes" id="UP000033097">
    <property type="component" value="Chromosome"/>
</dbReference>
<protein>
    <submittedName>
        <fullName evidence="3">Glycosyl transferase, group 1</fullName>
    </submittedName>
</protein>
<dbReference type="PATRIC" id="fig|213585.10.peg.152"/>
<keyword evidence="3" id="KW-0808">Transferase</keyword>
<evidence type="ECO:0000313" key="4">
    <source>
        <dbReference type="Proteomes" id="UP000033097"/>
    </source>
</evidence>
<feature type="domain" description="Glycosyl transferase family 1" evidence="1">
    <location>
        <begin position="208"/>
        <end position="364"/>
    </location>
</feature>
<dbReference type="EMBL" id="CP009512">
    <property type="protein sequence ID" value="AKB63325.1"/>
    <property type="molecule type" value="Genomic_DNA"/>
</dbReference>
<dbReference type="InterPro" id="IPR050194">
    <property type="entry name" value="Glycosyltransferase_grp1"/>
</dbReference>
<reference evidence="3 4" key="1">
    <citation type="submission" date="2014-07" db="EMBL/GenBank/DDBJ databases">
        <title>Methanogenic archaea and the global carbon cycle.</title>
        <authorList>
            <person name="Henriksen J.R."/>
            <person name="Luke J."/>
            <person name="Reinhart S."/>
            <person name="Benedict M.N."/>
            <person name="Youngblut N.D."/>
            <person name="Metcalf M.E."/>
            <person name="Whitaker R.J."/>
            <person name="Metcalf W.W."/>
        </authorList>
    </citation>
    <scope>NUCLEOTIDE SEQUENCE [LARGE SCALE GENOMIC DNA]</scope>
    <source>
        <strain evidence="3 4">S-6</strain>
    </source>
</reference>
<dbReference type="HOGENOM" id="CLU_009583_2_4_2"/>
<evidence type="ECO:0000259" key="1">
    <source>
        <dbReference type="Pfam" id="PF00534"/>
    </source>
</evidence>
<feature type="domain" description="Glycosyltransferase subfamily 4-like N-terminal" evidence="2">
    <location>
        <begin position="95"/>
        <end position="194"/>
    </location>
</feature>